<gene>
    <name evidence="2" type="ORF">STAS_35704</name>
</gene>
<keyword evidence="1" id="KW-0812">Transmembrane</keyword>
<protein>
    <submittedName>
        <fullName evidence="2">RNA polymerase I specific transcriptioninitiation factor RRN3 protein</fullName>
    </submittedName>
</protein>
<dbReference type="Proteomes" id="UP000325081">
    <property type="component" value="Unassembled WGS sequence"/>
</dbReference>
<name>A0A5A7RL46_STRAF</name>
<sequence>MCTIESDSFIEPIKFLSSVRHDCIIALWYPIFSATWDAARFELLTSANLDSNADFSSDAKTSSRLDCQRVKSDQPRLRRGLNRDHCRQPHIYRGASISVRFAGEIWPPVVRDSGGGDFQCLDGCDGHRRGTELCDGGDSVLNGGDSELNTSDSEAAPGRLPAVNIGKALADGTCEVFISSCISIVLKNKMYFRTSSTILRVFNTSQSSTREYGKGLAARHFSGFCAGFESEWSESLEVSGGVEILAVFLPLSLAGGAFGAVFVLPIFGFWGQSLSFDVDEHFCYQIVMHLIVLPSDPSSRNI</sequence>
<organism evidence="2 3">
    <name type="scientific">Striga asiatica</name>
    <name type="common">Asiatic witchweed</name>
    <name type="synonym">Buchnera asiatica</name>
    <dbReference type="NCBI Taxonomy" id="4170"/>
    <lineage>
        <taxon>Eukaryota</taxon>
        <taxon>Viridiplantae</taxon>
        <taxon>Streptophyta</taxon>
        <taxon>Embryophyta</taxon>
        <taxon>Tracheophyta</taxon>
        <taxon>Spermatophyta</taxon>
        <taxon>Magnoliopsida</taxon>
        <taxon>eudicotyledons</taxon>
        <taxon>Gunneridae</taxon>
        <taxon>Pentapetalae</taxon>
        <taxon>asterids</taxon>
        <taxon>lamiids</taxon>
        <taxon>Lamiales</taxon>
        <taxon>Orobanchaceae</taxon>
        <taxon>Buchnereae</taxon>
        <taxon>Striga</taxon>
    </lineage>
</organism>
<feature type="transmembrane region" description="Helical" evidence="1">
    <location>
        <begin position="244"/>
        <end position="267"/>
    </location>
</feature>
<dbReference type="EMBL" id="BKCP01013736">
    <property type="protein sequence ID" value="GER57871.1"/>
    <property type="molecule type" value="Genomic_DNA"/>
</dbReference>
<evidence type="ECO:0000313" key="2">
    <source>
        <dbReference type="EMBL" id="GER57871.1"/>
    </source>
</evidence>
<keyword evidence="1" id="KW-1133">Transmembrane helix</keyword>
<dbReference type="AlphaFoldDB" id="A0A5A7RL46"/>
<evidence type="ECO:0000256" key="1">
    <source>
        <dbReference type="SAM" id="Phobius"/>
    </source>
</evidence>
<accession>A0A5A7RL46</accession>
<keyword evidence="2" id="KW-0396">Initiation factor</keyword>
<keyword evidence="1" id="KW-0472">Membrane</keyword>
<keyword evidence="3" id="KW-1185">Reference proteome</keyword>
<keyword evidence="2" id="KW-0648">Protein biosynthesis</keyword>
<evidence type="ECO:0000313" key="3">
    <source>
        <dbReference type="Proteomes" id="UP000325081"/>
    </source>
</evidence>
<proteinExistence type="predicted"/>
<comment type="caution">
    <text evidence="2">The sequence shown here is derived from an EMBL/GenBank/DDBJ whole genome shotgun (WGS) entry which is preliminary data.</text>
</comment>
<dbReference type="GO" id="GO:0003743">
    <property type="term" value="F:translation initiation factor activity"/>
    <property type="evidence" value="ECO:0007669"/>
    <property type="project" value="UniProtKB-KW"/>
</dbReference>
<reference evidence="3" key="1">
    <citation type="journal article" date="2019" name="Curr. Biol.">
        <title>Genome Sequence of Striga asiatica Provides Insight into the Evolution of Plant Parasitism.</title>
        <authorList>
            <person name="Yoshida S."/>
            <person name="Kim S."/>
            <person name="Wafula E.K."/>
            <person name="Tanskanen J."/>
            <person name="Kim Y.M."/>
            <person name="Honaas L."/>
            <person name="Yang Z."/>
            <person name="Spallek T."/>
            <person name="Conn C.E."/>
            <person name="Ichihashi Y."/>
            <person name="Cheong K."/>
            <person name="Cui S."/>
            <person name="Der J.P."/>
            <person name="Gundlach H."/>
            <person name="Jiao Y."/>
            <person name="Hori C."/>
            <person name="Ishida J.K."/>
            <person name="Kasahara H."/>
            <person name="Kiba T."/>
            <person name="Kim M.S."/>
            <person name="Koo N."/>
            <person name="Laohavisit A."/>
            <person name="Lee Y.H."/>
            <person name="Lumba S."/>
            <person name="McCourt P."/>
            <person name="Mortimer J.C."/>
            <person name="Mutuku J.M."/>
            <person name="Nomura T."/>
            <person name="Sasaki-Sekimoto Y."/>
            <person name="Seto Y."/>
            <person name="Wang Y."/>
            <person name="Wakatake T."/>
            <person name="Sakakibara H."/>
            <person name="Demura T."/>
            <person name="Yamaguchi S."/>
            <person name="Yoneyama K."/>
            <person name="Manabe R.I."/>
            <person name="Nelson D.C."/>
            <person name="Schulman A.H."/>
            <person name="Timko M.P."/>
            <person name="dePamphilis C.W."/>
            <person name="Choi D."/>
            <person name="Shirasu K."/>
        </authorList>
    </citation>
    <scope>NUCLEOTIDE SEQUENCE [LARGE SCALE GENOMIC DNA]</scope>
    <source>
        <strain evidence="3">cv. UVA1</strain>
    </source>
</reference>